<evidence type="ECO:0000313" key="7">
    <source>
        <dbReference type="Proteomes" id="UP000199320"/>
    </source>
</evidence>
<organism evidence="6 7">
    <name type="scientific">Natrinema hispanicum</name>
    <dbReference type="NCBI Taxonomy" id="392421"/>
    <lineage>
        <taxon>Archaea</taxon>
        <taxon>Methanobacteriati</taxon>
        <taxon>Methanobacteriota</taxon>
        <taxon>Stenosarchaea group</taxon>
        <taxon>Halobacteria</taxon>
        <taxon>Halobacteriales</taxon>
        <taxon>Natrialbaceae</taxon>
        <taxon>Natrinema</taxon>
    </lineage>
</organism>
<dbReference type="Gene3D" id="3.40.50.150">
    <property type="entry name" value="Vaccinia Virus protein VP39"/>
    <property type="match status" value="1"/>
</dbReference>
<dbReference type="STRING" id="392421.SAMN04488694_101312"/>
<keyword evidence="7" id="KW-1185">Reference proteome</keyword>
<keyword evidence="2 6" id="KW-0808">Transferase</keyword>
<proteinExistence type="predicted"/>
<evidence type="ECO:0000256" key="3">
    <source>
        <dbReference type="SAM" id="MobiDB-lite"/>
    </source>
</evidence>
<dbReference type="AlphaFoldDB" id="A0A1H9Z063"/>
<protein>
    <submittedName>
        <fullName evidence="6">Methyltransferase domain-containing protein</fullName>
    </submittedName>
</protein>
<dbReference type="Proteomes" id="UP000199320">
    <property type="component" value="Unassembled WGS sequence"/>
</dbReference>
<dbReference type="InterPro" id="IPR041698">
    <property type="entry name" value="Methyltransf_25"/>
</dbReference>
<reference evidence="7 8" key="1">
    <citation type="submission" date="2016-10" db="EMBL/GenBank/DDBJ databases">
        <authorList>
            <person name="Varghese N."/>
            <person name="Submissions S."/>
        </authorList>
    </citation>
    <scope>NUCLEOTIDE SEQUENCE [LARGE SCALE GENOMIC DNA]</scope>
    <source>
        <strain evidence="5 8">CDM_1</strain>
        <strain evidence="7">CDM_6</strain>
    </source>
</reference>
<dbReference type="Proteomes" id="UP000324021">
    <property type="component" value="Unassembled WGS sequence"/>
</dbReference>
<gene>
    <name evidence="6" type="ORF">SAMN04488694_101312</name>
    <name evidence="5" type="ORF">SAMN05192552_1002282</name>
</gene>
<evidence type="ECO:0000313" key="8">
    <source>
        <dbReference type="Proteomes" id="UP000324021"/>
    </source>
</evidence>
<dbReference type="PANTHER" id="PTHR43861:SF1">
    <property type="entry name" value="TRANS-ACONITATE 2-METHYLTRANSFERASE"/>
    <property type="match status" value="1"/>
</dbReference>
<dbReference type="GO" id="GO:0032259">
    <property type="term" value="P:methylation"/>
    <property type="evidence" value="ECO:0007669"/>
    <property type="project" value="UniProtKB-KW"/>
</dbReference>
<dbReference type="OrthoDB" id="4668at2157"/>
<reference evidence="6" key="2">
    <citation type="submission" date="2016-10" db="EMBL/GenBank/DDBJ databases">
        <authorList>
            <person name="de Groot N.N."/>
        </authorList>
    </citation>
    <scope>NUCLEOTIDE SEQUENCE [LARGE SCALE GENOMIC DNA]</scope>
    <source>
        <strain evidence="6">CDM_6</strain>
    </source>
</reference>
<dbReference type="PANTHER" id="PTHR43861">
    <property type="entry name" value="TRANS-ACONITATE 2-METHYLTRANSFERASE-RELATED"/>
    <property type="match status" value="1"/>
</dbReference>
<evidence type="ECO:0000256" key="2">
    <source>
        <dbReference type="ARBA" id="ARBA00022679"/>
    </source>
</evidence>
<sequence length="210" mass="22456">MKKSLEEHAARFDEKAGEYDDSKSEEYHACANLVVEHAAPESDDVVLDLGTGTGAIALALAPDAAHVVGRDISDGMLEQARQKADEAGLENVAFGHGTFREPEYDGPVDIITTNFAFHHLSDEEKREAIGVIAALEPRKFVLGDVMFFGDPNPDDPFYTPAVDDPATVGTLADAFTDAGFSLTAVERVHDQVGVLVAERNPTGGDVATDE</sequence>
<accession>A0A1H9Z063</accession>
<dbReference type="EMBL" id="FMZP01000002">
    <property type="protein sequence ID" value="SDC26741.1"/>
    <property type="molecule type" value="Genomic_DNA"/>
</dbReference>
<keyword evidence="1 6" id="KW-0489">Methyltransferase</keyword>
<name>A0A1H9Z063_9EURY</name>
<dbReference type="EMBL" id="FOIC01000001">
    <property type="protein sequence ID" value="SES74879.1"/>
    <property type="molecule type" value="Genomic_DNA"/>
</dbReference>
<feature type="region of interest" description="Disordered" evidence="3">
    <location>
        <begin position="1"/>
        <end position="23"/>
    </location>
</feature>
<evidence type="ECO:0000256" key="1">
    <source>
        <dbReference type="ARBA" id="ARBA00022603"/>
    </source>
</evidence>
<evidence type="ECO:0000313" key="5">
    <source>
        <dbReference type="EMBL" id="SDC26741.1"/>
    </source>
</evidence>
<feature type="domain" description="Methyltransferase" evidence="4">
    <location>
        <begin position="46"/>
        <end position="132"/>
    </location>
</feature>
<dbReference type="GO" id="GO:0008168">
    <property type="term" value="F:methyltransferase activity"/>
    <property type="evidence" value="ECO:0007669"/>
    <property type="project" value="UniProtKB-KW"/>
</dbReference>
<evidence type="ECO:0000259" key="4">
    <source>
        <dbReference type="Pfam" id="PF13649"/>
    </source>
</evidence>
<dbReference type="Pfam" id="PF13649">
    <property type="entry name" value="Methyltransf_25"/>
    <property type="match status" value="1"/>
</dbReference>
<dbReference type="SUPFAM" id="SSF53335">
    <property type="entry name" value="S-adenosyl-L-methionine-dependent methyltransferases"/>
    <property type="match status" value="1"/>
</dbReference>
<dbReference type="RefSeq" id="WP_092929362.1">
    <property type="nucleotide sequence ID" value="NZ_FMZP01000002.1"/>
</dbReference>
<dbReference type="InterPro" id="IPR029063">
    <property type="entry name" value="SAM-dependent_MTases_sf"/>
</dbReference>
<dbReference type="CDD" id="cd02440">
    <property type="entry name" value="AdoMet_MTases"/>
    <property type="match status" value="1"/>
</dbReference>
<evidence type="ECO:0000313" key="6">
    <source>
        <dbReference type="EMBL" id="SES74879.1"/>
    </source>
</evidence>